<dbReference type="EMBL" id="JABTTY010000001">
    <property type="protein sequence ID" value="MBE7525689.1"/>
    <property type="molecule type" value="Genomic_DNA"/>
</dbReference>
<feature type="region of interest" description="Disordered" evidence="1">
    <location>
        <begin position="1"/>
        <end position="48"/>
    </location>
</feature>
<organism evidence="2 3">
    <name type="scientific">candidate division WWE3 bacterium</name>
    <dbReference type="NCBI Taxonomy" id="2053526"/>
    <lineage>
        <taxon>Bacteria</taxon>
        <taxon>Katanobacteria</taxon>
    </lineage>
</organism>
<comment type="caution">
    <text evidence="2">The sequence shown here is derived from an EMBL/GenBank/DDBJ whole genome shotgun (WGS) entry which is preliminary data.</text>
</comment>
<accession>A0A928TT81</accession>
<name>A0A928TT81_UNCKA</name>
<gene>
    <name evidence="2" type="ORF">HS096_04875</name>
</gene>
<proteinExistence type="predicted"/>
<reference evidence="2" key="1">
    <citation type="submission" date="2020-05" db="EMBL/GenBank/DDBJ databases">
        <title>High-Quality Genomes of Partial-Nitritation/Anammox System by Hierarchical Clustering Based Hybrid Assembly.</title>
        <authorList>
            <person name="Liu L."/>
            <person name="Wang Y."/>
            <person name="Che Y."/>
            <person name="Chen Y."/>
            <person name="Xia Y."/>
            <person name="Luo R."/>
            <person name="Cheng S.H."/>
            <person name="Zheng C."/>
            <person name="Zhang T."/>
        </authorList>
    </citation>
    <scope>NUCLEOTIDE SEQUENCE</scope>
    <source>
        <strain evidence="2">H1_PAT1</strain>
    </source>
</reference>
<protein>
    <submittedName>
        <fullName evidence="2">Uncharacterized protein</fullName>
    </submittedName>
</protein>
<dbReference type="AlphaFoldDB" id="A0A928TT81"/>
<evidence type="ECO:0000313" key="2">
    <source>
        <dbReference type="EMBL" id="MBE7525689.1"/>
    </source>
</evidence>
<sequence>MPDMKNMASEQLSGREAAISVSERNSRDITSLEADEQTREHLPEQKDAILHAESVSELEAAQNAVPPHTSTQTGSSEALGKDEVIIEVEKILEEGMGDFYADLPAEAKPLFRQKGEEAASVIADMVRSMRVNVKKIVDAISRWLKTIPGVNMYFLEQETKIKTDRILELVEARKEDQSKAV</sequence>
<feature type="region of interest" description="Disordered" evidence="1">
    <location>
        <begin position="59"/>
        <end position="78"/>
    </location>
</feature>
<feature type="compositionally biased region" description="Basic and acidic residues" evidence="1">
    <location>
        <begin position="36"/>
        <end position="48"/>
    </location>
</feature>
<evidence type="ECO:0000313" key="3">
    <source>
        <dbReference type="Proteomes" id="UP000710385"/>
    </source>
</evidence>
<dbReference type="Proteomes" id="UP000710385">
    <property type="component" value="Unassembled WGS sequence"/>
</dbReference>
<evidence type="ECO:0000256" key="1">
    <source>
        <dbReference type="SAM" id="MobiDB-lite"/>
    </source>
</evidence>